<protein>
    <submittedName>
        <fullName evidence="2">Uncharacterized protein</fullName>
    </submittedName>
</protein>
<feature type="compositionally biased region" description="Polar residues" evidence="1">
    <location>
        <begin position="44"/>
        <end position="56"/>
    </location>
</feature>
<dbReference type="EMBL" id="BX284606">
    <property type="protein sequence ID" value="CCD72339.1"/>
    <property type="molecule type" value="Genomic_DNA"/>
</dbReference>
<name>G4SLU9_CAEEL</name>
<feature type="compositionally biased region" description="Pro residues" evidence="1">
    <location>
        <begin position="60"/>
        <end position="70"/>
    </location>
</feature>
<dbReference type="eggNOG" id="KOG1430">
    <property type="taxonomic scope" value="Eukaryota"/>
</dbReference>
<organism evidence="2 3">
    <name type="scientific">Caenorhabditis elegans</name>
    <dbReference type="NCBI Taxonomy" id="6239"/>
    <lineage>
        <taxon>Eukaryota</taxon>
        <taxon>Metazoa</taxon>
        <taxon>Ecdysozoa</taxon>
        <taxon>Nematoda</taxon>
        <taxon>Chromadorea</taxon>
        <taxon>Rhabditida</taxon>
        <taxon>Rhabditina</taxon>
        <taxon>Rhabditomorpha</taxon>
        <taxon>Rhabditoidea</taxon>
        <taxon>Rhabditidae</taxon>
        <taxon>Peloderinae</taxon>
        <taxon>Caenorhabditis</taxon>
    </lineage>
</organism>
<keyword evidence="3" id="KW-1185">Reference proteome</keyword>
<dbReference type="SMR" id="G4SLU9"/>
<dbReference type="FunCoup" id="G4SLU9">
    <property type="interactions" value="46"/>
</dbReference>
<dbReference type="OMA" id="MPHETKK"/>
<proteinExistence type="predicted"/>
<evidence type="ECO:0000313" key="3">
    <source>
        <dbReference type="Proteomes" id="UP000001940"/>
    </source>
</evidence>
<dbReference type="STRING" id="6239.ZC449.8.1"/>
<dbReference type="AGR" id="WB:WBGene00195189"/>
<reference evidence="2 3" key="1">
    <citation type="journal article" date="1998" name="Science">
        <title>Genome sequence of the nematode C. elegans: a platform for investigating biology.</title>
        <authorList>
            <consortium name="The C. elegans sequencing consortium"/>
            <person name="Sulson J.E."/>
            <person name="Waterston R."/>
        </authorList>
    </citation>
    <scope>NUCLEOTIDE SEQUENCE [LARGE SCALE GENOMIC DNA]</scope>
    <source>
        <strain evidence="2 3">Bristol N2</strain>
    </source>
</reference>
<evidence type="ECO:0000313" key="2">
    <source>
        <dbReference type="EMBL" id="CCD72339.1"/>
    </source>
</evidence>
<dbReference type="PaxDb" id="6239-ZC449.8"/>
<dbReference type="WormBase" id="ZC449.8">
    <property type="protein sequence ID" value="CE45132"/>
    <property type="gene ID" value="WBGene00195189"/>
</dbReference>
<dbReference type="InParanoid" id="G4SLU9"/>
<feature type="region of interest" description="Disordered" evidence="1">
    <location>
        <begin position="1"/>
        <end position="25"/>
    </location>
</feature>
<dbReference type="GeneID" id="13220478"/>
<dbReference type="AlphaFoldDB" id="G4SLU9"/>
<dbReference type="Bgee" id="WBGene00195189">
    <property type="expression patterns" value="Expressed in adult organism and 1 other cell type or tissue"/>
</dbReference>
<dbReference type="Proteomes" id="UP000001940">
    <property type="component" value="Chromosome X"/>
</dbReference>
<dbReference type="KEGG" id="cel:CELE_ZC449.8"/>
<dbReference type="CTD" id="13220478"/>
<gene>
    <name evidence="2" type="ORF">CELE_ZC449.8</name>
    <name evidence="2 4" type="ORF">ZC449.8</name>
</gene>
<dbReference type="HOGENOM" id="CLU_2742291_0_0_1"/>
<evidence type="ECO:0000256" key="1">
    <source>
        <dbReference type="SAM" id="MobiDB-lite"/>
    </source>
</evidence>
<dbReference type="OrthoDB" id="5783929at2759"/>
<dbReference type="RefSeq" id="NP_001257016.1">
    <property type="nucleotide sequence ID" value="NM_001270087.1"/>
</dbReference>
<accession>G4SLU9</accession>
<feature type="region of interest" description="Disordered" evidence="1">
    <location>
        <begin position="44"/>
        <end position="70"/>
    </location>
</feature>
<sequence>MPHETKKNSLKRNYPDRDDDQLHKETEGVLTNVVSILKTQENQDVAPSFTDQSTVVKGSIPPPNTPCTKD</sequence>
<evidence type="ECO:0000313" key="4">
    <source>
        <dbReference type="WormBase" id="ZC449.8"/>
    </source>
</evidence>